<dbReference type="GO" id="GO:0015078">
    <property type="term" value="F:proton transmembrane transporter activity"/>
    <property type="evidence" value="ECO:0007669"/>
    <property type="project" value="InterPro"/>
</dbReference>
<dbReference type="AlphaFoldDB" id="A0AAW1CXN0"/>
<dbReference type="GO" id="GO:0045259">
    <property type="term" value="C:proton-transporting ATP synthase complex"/>
    <property type="evidence" value="ECO:0007669"/>
    <property type="project" value="InterPro"/>
</dbReference>
<dbReference type="EMBL" id="JAPXFL010000008">
    <property type="protein sequence ID" value="KAK9502300.1"/>
    <property type="molecule type" value="Genomic_DNA"/>
</dbReference>
<protein>
    <submittedName>
        <fullName evidence="1">Uncharacterized protein</fullName>
    </submittedName>
</protein>
<keyword evidence="2" id="KW-1185">Reference proteome</keyword>
<dbReference type="Proteomes" id="UP001461498">
    <property type="component" value="Unassembled WGS sequence"/>
</dbReference>
<evidence type="ECO:0000313" key="2">
    <source>
        <dbReference type="Proteomes" id="UP001461498"/>
    </source>
</evidence>
<sequence>MFDQIPEIEAERVEKMKTLKKKYFNDEGMDEGKTAEFPSFTFQDKPLDSIDTLNEDIKK</sequence>
<organism evidence="1 2">
    <name type="scientific">Rhynocoris fuscipes</name>
    <dbReference type="NCBI Taxonomy" id="488301"/>
    <lineage>
        <taxon>Eukaryota</taxon>
        <taxon>Metazoa</taxon>
        <taxon>Ecdysozoa</taxon>
        <taxon>Arthropoda</taxon>
        <taxon>Hexapoda</taxon>
        <taxon>Insecta</taxon>
        <taxon>Pterygota</taxon>
        <taxon>Neoptera</taxon>
        <taxon>Paraneoptera</taxon>
        <taxon>Hemiptera</taxon>
        <taxon>Heteroptera</taxon>
        <taxon>Panheteroptera</taxon>
        <taxon>Cimicomorpha</taxon>
        <taxon>Reduviidae</taxon>
        <taxon>Harpactorinae</taxon>
        <taxon>Harpactorini</taxon>
        <taxon>Rhynocoris</taxon>
    </lineage>
</organism>
<accession>A0AAW1CXN0</accession>
<dbReference type="InterPro" id="IPR036204">
    <property type="entry name" value="ATP_synth_f6_sf_mt"/>
</dbReference>
<dbReference type="Gene3D" id="1.10.246.110">
    <property type="entry name" value="Mitochondrial ATP synthase-coupling factor 6"/>
    <property type="match status" value="1"/>
</dbReference>
<dbReference type="GO" id="GO:0015986">
    <property type="term" value="P:proton motive force-driven ATP synthesis"/>
    <property type="evidence" value="ECO:0007669"/>
    <property type="project" value="InterPro"/>
</dbReference>
<comment type="caution">
    <text evidence="1">The sequence shown here is derived from an EMBL/GenBank/DDBJ whole genome shotgun (WGS) entry which is preliminary data.</text>
</comment>
<gene>
    <name evidence="1" type="ORF">O3M35_011098</name>
</gene>
<proteinExistence type="predicted"/>
<reference evidence="1 2" key="1">
    <citation type="submission" date="2022-12" db="EMBL/GenBank/DDBJ databases">
        <title>Chromosome-level genome assembly of true bugs.</title>
        <authorList>
            <person name="Ma L."/>
            <person name="Li H."/>
        </authorList>
    </citation>
    <scope>NUCLEOTIDE SEQUENCE [LARGE SCALE GENOMIC DNA]</scope>
    <source>
        <strain evidence="1">Lab_2022b</strain>
    </source>
</reference>
<name>A0AAW1CXN0_9HEMI</name>
<evidence type="ECO:0000313" key="1">
    <source>
        <dbReference type="EMBL" id="KAK9502300.1"/>
    </source>
</evidence>